<proteinExistence type="predicted"/>
<name>A0ABN6C5S6_9ACTN</name>
<evidence type="ECO:0000313" key="3">
    <source>
        <dbReference type="Proteomes" id="UP000676967"/>
    </source>
</evidence>
<keyword evidence="1" id="KW-0732">Signal</keyword>
<protein>
    <recommendedName>
        <fullName evidence="4">Secreted protein</fullName>
    </recommendedName>
</protein>
<gene>
    <name evidence="2" type="ORF">Aiant_05530</name>
</gene>
<dbReference type="EMBL" id="AP023356">
    <property type="protein sequence ID" value="BCJ39896.1"/>
    <property type="molecule type" value="Genomic_DNA"/>
</dbReference>
<feature type="signal peptide" evidence="1">
    <location>
        <begin position="1"/>
        <end position="25"/>
    </location>
</feature>
<accession>A0ABN6C5S6</accession>
<evidence type="ECO:0008006" key="4">
    <source>
        <dbReference type="Google" id="ProtNLM"/>
    </source>
</evidence>
<dbReference type="RefSeq" id="WP_189330774.1">
    <property type="nucleotide sequence ID" value="NZ_AP023356.1"/>
</dbReference>
<keyword evidence="3" id="KW-1185">Reference proteome</keyword>
<organism evidence="2 3">
    <name type="scientific">Actinoplanes ianthinogenes</name>
    <dbReference type="NCBI Taxonomy" id="122358"/>
    <lineage>
        <taxon>Bacteria</taxon>
        <taxon>Bacillati</taxon>
        <taxon>Actinomycetota</taxon>
        <taxon>Actinomycetes</taxon>
        <taxon>Micromonosporales</taxon>
        <taxon>Micromonosporaceae</taxon>
        <taxon>Actinoplanes</taxon>
    </lineage>
</organism>
<evidence type="ECO:0000256" key="1">
    <source>
        <dbReference type="SAM" id="SignalP"/>
    </source>
</evidence>
<sequence length="130" mass="12551">MKNGRWVAGVGLGVATLAFGTAVSAAGGPEVAVAAGGGDRAAAFTACVRANGVADFPGVTITADGRVRVNGSVSVLADDYRKAVAACRELLPSGSALPAEPELSAPSGPSLGFTCAGTCPKAPAAPARPS</sequence>
<reference evidence="2 3" key="1">
    <citation type="submission" date="2020-08" db="EMBL/GenBank/DDBJ databases">
        <title>Whole genome shotgun sequence of Actinoplanes ianthinogenes NBRC 13996.</title>
        <authorList>
            <person name="Komaki H."/>
            <person name="Tamura T."/>
        </authorList>
    </citation>
    <scope>NUCLEOTIDE SEQUENCE [LARGE SCALE GENOMIC DNA]</scope>
    <source>
        <strain evidence="2 3">NBRC 13996</strain>
    </source>
</reference>
<evidence type="ECO:0000313" key="2">
    <source>
        <dbReference type="EMBL" id="BCJ39896.1"/>
    </source>
</evidence>
<feature type="chain" id="PRO_5045751601" description="Secreted protein" evidence="1">
    <location>
        <begin position="26"/>
        <end position="130"/>
    </location>
</feature>
<dbReference type="Proteomes" id="UP000676967">
    <property type="component" value="Chromosome"/>
</dbReference>